<accession>A0ACB8VG57</accession>
<name>A0ACB8VG57_9TELE</name>
<keyword evidence="2" id="KW-1185">Reference proteome</keyword>
<sequence>VDAAKEDGSLGRLISDEHVNPNSKMKTIKIDGKPHLCLFALKDISPGEEITYNYGDFNWPWRCKKEQHQGLDSVAAGDGTKKVATLSQVLNLKNHELDQVADFLGHDIRVHREYYRLQEATTQLAIISKLLLAMEKGSLTNLQGKDFEIEDTMHLTDSGQSEDSEDEEGGSPYISSDKNCKCTEAYRH</sequence>
<evidence type="ECO:0000313" key="2">
    <source>
        <dbReference type="Proteomes" id="UP000831701"/>
    </source>
</evidence>
<evidence type="ECO:0000313" key="1">
    <source>
        <dbReference type="EMBL" id="KAI3354602.1"/>
    </source>
</evidence>
<comment type="caution">
    <text evidence="1">The sequence shown here is derived from an EMBL/GenBank/DDBJ whole genome shotgun (WGS) entry which is preliminary data.</text>
</comment>
<protein>
    <submittedName>
        <fullName evidence="1">Uncharacterized protein</fullName>
    </submittedName>
</protein>
<feature type="non-terminal residue" evidence="1">
    <location>
        <position position="1"/>
    </location>
</feature>
<proteinExistence type="predicted"/>
<gene>
    <name evidence="1" type="ORF">L3Q82_019106</name>
</gene>
<organism evidence="1 2">
    <name type="scientific">Scortum barcoo</name>
    <name type="common">barcoo grunter</name>
    <dbReference type="NCBI Taxonomy" id="214431"/>
    <lineage>
        <taxon>Eukaryota</taxon>
        <taxon>Metazoa</taxon>
        <taxon>Chordata</taxon>
        <taxon>Craniata</taxon>
        <taxon>Vertebrata</taxon>
        <taxon>Euteleostomi</taxon>
        <taxon>Actinopterygii</taxon>
        <taxon>Neopterygii</taxon>
        <taxon>Teleostei</taxon>
        <taxon>Neoteleostei</taxon>
        <taxon>Acanthomorphata</taxon>
        <taxon>Eupercaria</taxon>
        <taxon>Centrarchiformes</taxon>
        <taxon>Terapontoidei</taxon>
        <taxon>Terapontidae</taxon>
        <taxon>Scortum</taxon>
    </lineage>
</organism>
<reference evidence="1" key="1">
    <citation type="submission" date="2022-04" db="EMBL/GenBank/DDBJ databases">
        <title>Jade perch genome.</title>
        <authorList>
            <person name="Chao B."/>
        </authorList>
    </citation>
    <scope>NUCLEOTIDE SEQUENCE</scope>
    <source>
        <strain evidence="1">CB-2022</strain>
    </source>
</reference>
<dbReference type="EMBL" id="CM041552">
    <property type="protein sequence ID" value="KAI3354602.1"/>
    <property type="molecule type" value="Genomic_DNA"/>
</dbReference>
<dbReference type="Proteomes" id="UP000831701">
    <property type="component" value="Chromosome 22"/>
</dbReference>